<name>A0A423WUM5_9PEZI</name>
<evidence type="ECO:0000259" key="2">
    <source>
        <dbReference type="Pfam" id="PF20150"/>
    </source>
</evidence>
<dbReference type="Pfam" id="PF20150">
    <property type="entry name" value="2EXR"/>
    <property type="match status" value="1"/>
</dbReference>
<dbReference type="Proteomes" id="UP000283895">
    <property type="component" value="Unassembled WGS sequence"/>
</dbReference>
<evidence type="ECO:0000256" key="1">
    <source>
        <dbReference type="SAM" id="MobiDB-lite"/>
    </source>
</evidence>
<organism evidence="3 4">
    <name type="scientific">Cytospora schulzeri</name>
    <dbReference type="NCBI Taxonomy" id="448051"/>
    <lineage>
        <taxon>Eukaryota</taxon>
        <taxon>Fungi</taxon>
        <taxon>Dikarya</taxon>
        <taxon>Ascomycota</taxon>
        <taxon>Pezizomycotina</taxon>
        <taxon>Sordariomycetes</taxon>
        <taxon>Sordariomycetidae</taxon>
        <taxon>Diaporthales</taxon>
        <taxon>Cytosporaceae</taxon>
        <taxon>Cytospora</taxon>
    </lineage>
</organism>
<evidence type="ECO:0000313" key="4">
    <source>
        <dbReference type="Proteomes" id="UP000283895"/>
    </source>
</evidence>
<reference evidence="3 4" key="1">
    <citation type="submission" date="2015-09" db="EMBL/GenBank/DDBJ databases">
        <title>Host preference determinants of Valsa canker pathogens revealed by comparative genomics.</title>
        <authorList>
            <person name="Yin Z."/>
            <person name="Huang L."/>
        </authorList>
    </citation>
    <scope>NUCLEOTIDE SEQUENCE [LARGE SCALE GENOMIC DNA]</scope>
    <source>
        <strain evidence="3 4">03-1</strain>
    </source>
</reference>
<dbReference type="EMBL" id="LKEA01000008">
    <property type="protein sequence ID" value="ROW07266.1"/>
    <property type="molecule type" value="Genomic_DNA"/>
</dbReference>
<evidence type="ECO:0000313" key="3">
    <source>
        <dbReference type="EMBL" id="ROW07266.1"/>
    </source>
</evidence>
<dbReference type="AlphaFoldDB" id="A0A423WUM5"/>
<gene>
    <name evidence="3" type="ORF">VMCG_03764</name>
</gene>
<feature type="region of interest" description="Disordered" evidence="1">
    <location>
        <begin position="291"/>
        <end position="337"/>
    </location>
</feature>
<accession>A0A423WUM5</accession>
<protein>
    <recommendedName>
        <fullName evidence="2">2EXR domain-containing protein</fullName>
    </recommendedName>
</protein>
<dbReference type="OrthoDB" id="5228203at2759"/>
<sequence>MSQSQVNQSQLSGEFNMFQCLPTELQLMIFEAALDNLAKPRIVILDIETAPTYNSRRSRDLTLGWQLKVDNHEELTKENPLGLARSLLQTCETGEYVVNRFINSHRIWDPPHHCHELLSKDLSLSFDVFWLPDDLFAFHWLKTFHPAGREDWRDEESIACLMVSMDSLEEVARWAMGRFDEQDRQDEANNYVSFEGLSRTLENVLTYYPSCEEIIVMVGAPSGDRKHVSWSDLNYVHADDKQMVPKFDLYAADRDEADQCQSLAQTYYALSDNAMESDGVSMPVLSFAFNKDSKQRNPPAPVPQITIPAGSGSRKRTHDEDDDAAVLEMPASKRQRT</sequence>
<dbReference type="InterPro" id="IPR045518">
    <property type="entry name" value="2EXR"/>
</dbReference>
<proteinExistence type="predicted"/>
<comment type="caution">
    <text evidence="3">The sequence shown here is derived from an EMBL/GenBank/DDBJ whole genome shotgun (WGS) entry which is preliminary data.</text>
</comment>
<feature type="domain" description="2EXR" evidence="2">
    <location>
        <begin position="15"/>
        <end position="92"/>
    </location>
</feature>
<keyword evidence="4" id="KW-1185">Reference proteome</keyword>